<evidence type="ECO:0000256" key="1">
    <source>
        <dbReference type="ARBA" id="ARBA00004496"/>
    </source>
</evidence>
<dbReference type="PRINTS" id="PR00050">
    <property type="entry name" value="COLDSHOCK"/>
</dbReference>
<dbReference type="CDD" id="cd04458">
    <property type="entry name" value="CSP_CDS"/>
    <property type="match status" value="1"/>
</dbReference>
<proteinExistence type="predicted"/>
<dbReference type="PROSITE" id="PS51857">
    <property type="entry name" value="CSD_2"/>
    <property type="match status" value="1"/>
</dbReference>
<dbReference type="Gene3D" id="2.40.50.140">
    <property type="entry name" value="Nucleic acid-binding proteins"/>
    <property type="match status" value="1"/>
</dbReference>
<evidence type="ECO:0000259" key="5">
    <source>
        <dbReference type="PROSITE" id="PS51857"/>
    </source>
</evidence>
<dbReference type="Proteomes" id="UP000555564">
    <property type="component" value="Unassembled WGS sequence"/>
</dbReference>
<dbReference type="InterPro" id="IPR050181">
    <property type="entry name" value="Cold_shock_domain"/>
</dbReference>
<protein>
    <submittedName>
        <fullName evidence="6">Cold shock CspA family protein</fullName>
    </submittedName>
</protein>
<evidence type="ECO:0000256" key="2">
    <source>
        <dbReference type="ARBA" id="ARBA00022490"/>
    </source>
</evidence>
<dbReference type="InterPro" id="IPR002059">
    <property type="entry name" value="CSP_DNA-bd"/>
</dbReference>
<keyword evidence="2" id="KW-0963">Cytoplasm</keyword>
<dbReference type="InterPro" id="IPR012340">
    <property type="entry name" value="NA-bd_OB-fold"/>
</dbReference>
<dbReference type="InterPro" id="IPR011129">
    <property type="entry name" value="CSD"/>
</dbReference>
<keyword evidence="7" id="KW-1185">Reference proteome</keyword>
<dbReference type="PANTHER" id="PTHR11544">
    <property type="entry name" value="COLD SHOCK DOMAIN CONTAINING PROTEINS"/>
    <property type="match status" value="1"/>
</dbReference>
<dbReference type="EMBL" id="JACHIU010000001">
    <property type="protein sequence ID" value="MBB6471560.1"/>
    <property type="molecule type" value="Genomic_DNA"/>
</dbReference>
<dbReference type="SUPFAM" id="SSF50249">
    <property type="entry name" value="Nucleic acid-binding proteins"/>
    <property type="match status" value="1"/>
</dbReference>
<evidence type="ECO:0000256" key="4">
    <source>
        <dbReference type="SAM" id="MobiDB-lite"/>
    </source>
</evidence>
<sequence length="291" mass="31972">MLQAGLLVRCIKSGEVWMAKGTVKWFNPDKGYGFITVDGGKDVFVHYSAILKEGYRSLEPGQRVEFNISVGESGPQAEEVQLVAAVGTRESEIQGAHSGRPPVDRSTYRPLPPKPRSFVGEVTVSIYLENEAASLEVETAVREVLKEAGLKVEIDYPPVLGSWFKRMIARANDEVAEAGLEGVVNKAARAVELDQLQRRQAEINETNLNAVANLIEKLEKTSAAVIQIGSILIVKTESELRIRELTLVELQYLESNPILRKDPAAAAAAFGVREEAREFRETPSSRVLGSE</sequence>
<dbReference type="InterPro" id="IPR019844">
    <property type="entry name" value="CSD_CS"/>
</dbReference>
<evidence type="ECO:0000313" key="7">
    <source>
        <dbReference type="Proteomes" id="UP000555564"/>
    </source>
</evidence>
<evidence type="ECO:0000313" key="6">
    <source>
        <dbReference type="EMBL" id="MBB6471560.1"/>
    </source>
</evidence>
<evidence type="ECO:0000256" key="3">
    <source>
        <dbReference type="RuleBase" id="RU000408"/>
    </source>
</evidence>
<name>A0A7X0M4R8_9ACTN</name>
<reference evidence="6 7" key="1">
    <citation type="submission" date="2020-08" db="EMBL/GenBank/DDBJ databases">
        <title>Sequencing the genomes of 1000 actinobacteria strains.</title>
        <authorList>
            <person name="Klenk H.-P."/>
        </authorList>
    </citation>
    <scope>NUCLEOTIDE SEQUENCE [LARGE SCALE GENOMIC DNA]</scope>
    <source>
        <strain evidence="6 7">DSM 44936</strain>
    </source>
</reference>
<dbReference type="GO" id="GO:0005737">
    <property type="term" value="C:cytoplasm"/>
    <property type="evidence" value="ECO:0007669"/>
    <property type="project" value="UniProtKB-SubCell"/>
</dbReference>
<gene>
    <name evidence="6" type="ORF">BJ992_000991</name>
</gene>
<dbReference type="GO" id="GO:0003676">
    <property type="term" value="F:nucleic acid binding"/>
    <property type="evidence" value="ECO:0007669"/>
    <property type="project" value="InterPro"/>
</dbReference>
<comment type="caution">
    <text evidence="6">The sequence shown here is derived from an EMBL/GenBank/DDBJ whole genome shotgun (WGS) entry which is preliminary data.</text>
</comment>
<dbReference type="AlphaFoldDB" id="A0A7X0M4R8"/>
<organism evidence="6 7">
    <name type="scientific">Sphaerisporangium rubeum</name>
    <dbReference type="NCBI Taxonomy" id="321317"/>
    <lineage>
        <taxon>Bacteria</taxon>
        <taxon>Bacillati</taxon>
        <taxon>Actinomycetota</taxon>
        <taxon>Actinomycetes</taxon>
        <taxon>Streptosporangiales</taxon>
        <taxon>Streptosporangiaceae</taxon>
        <taxon>Sphaerisporangium</taxon>
    </lineage>
</organism>
<feature type="region of interest" description="Disordered" evidence="4">
    <location>
        <begin position="91"/>
        <end position="112"/>
    </location>
</feature>
<dbReference type="SMART" id="SM00357">
    <property type="entry name" value="CSP"/>
    <property type="match status" value="1"/>
</dbReference>
<dbReference type="Pfam" id="PF00313">
    <property type="entry name" value="CSD"/>
    <property type="match status" value="1"/>
</dbReference>
<feature type="domain" description="CSD" evidence="5">
    <location>
        <begin position="18"/>
        <end position="82"/>
    </location>
</feature>
<accession>A0A7X0M4R8</accession>
<dbReference type="FunFam" id="2.40.50.140:FF:000006">
    <property type="entry name" value="Cold shock protein CspC"/>
    <property type="match status" value="1"/>
</dbReference>
<comment type="subcellular location">
    <subcellularLocation>
        <location evidence="1 3">Cytoplasm</location>
    </subcellularLocation>
</comment>
<dbReference type="PROSITE" id="PS00352">
    <property type="entry name" value="CSD_1"/>
    <property type="match status" value="1"/>
</dbReference>